<accession>A0ABX0KKM5</accession>
<comment type="caution">
    <text evidence="2">The sequence shown here is derived from an EMBL/GenBank/DDBJ whole genome shotgun (WGS) entry which is preliminary data.</text>
</comment>
<organism evidence="2 3">
    <name type="scientific">Acetobacter fallax</name>
    <dbReference type="NCBI Taxonomy" id="1737473"/>
    <lineage>
        <taxon>Bacteria</taxon>
        <taxon>Pseudomonadati</taxon>
        <taxon>Pseudomonadota</taxon>
        <taxon>Alphaproteobacteria</taxon>
        <taxon>Acetobacterales</taxon>
        <taxon>Acetobacteraceae</taxon>
        <taxon>Acetobacter</taxon>
    </lineage>
</organism>
<feature type="compositionally biased region" description="Polar residues" evidence="1">
    <location>
        <begin position="95"/>
        <end position="105"/>
    </location>
</feature>
<gene>
    <name evidence="2" type="ORF">GOB84_18365</name>
</gene>
<evidence type="ECO:0000256" key="1">
    <source>
        <dbReference type="SAM" id="MobiDB-lite"/>
    </source>
</evidence>
<reference evidence="2 3" key="1">
    <citation type="journal article" date="2020" name="Int. J. Syst. Evol. Microbiol.">
        <title>Novel acetic acid bacteria from cider fermentations: Acetobacter conturbans sp. nov. and Acetobacter fallax sp. nov.</title>
        <authorList>
            <person name="Sombolestani A.S."/>
            <person name="Cleenwerck I."/>
            <person name="Cnockaert M."/>
            <person name="Borremans W."/>
            <person name="Wieme A.D."/>
            <person name="De Vuyst L."/>
            <person name="Vandamme P."/>
        </authorList>
    </citation>
    <scope>NUCLEOTIDE SEQUENCE [LARGE SCALE GENOMIC DNA]</scope>
    <source>
        <strain evidence="2 3">LMG 1637</strain>
    </source>
</reference>
<feature type="compositionally biased region" description="Gly residues" evidence="1">
    <location>
        <begin position="120"/>
        <end position="132"/>
    </location>
</feature>
<proteinExistence type="predicted"/>
<dbReference type="RefSeq" id="WP_173578824.1">
    <property type="nucleotide sequence ID" value="NZ_WOSW01000094.1"/>
</dbReference>
<sequence>MIARHFTAAMRFPTGRPAGAASWLNPAAITCMSIHRGNAHAVADPSHNRGCGRAIEEEPAVMKLTIIGIASLCMLTGCSHPRPMDDRAALLRSPLNRTNVPQDDSTPPDGRMHGQMSVGTGFGAERGYGAGAGASPMGASPGGW</sequence>
<evidence type="ECO:0000313" key="3">
    <source>
        <dbReference type="Proteomes" id="UP000615326"/>
    </source>
</evidence>
<protein>
    <recommendedName>
        <fullName evidence="4">Lipoprotein</fullName>
    </recommendedName>
</protein>
<evidence type="ECO:0008006" key="4">
    <source>
        <dbReference type="Google" id="ProtNLM"/>
    </source>
</evidence>
<feature type="compositionally biased region" description="Low complexity" evidence="1">
    <location>
        <begin position="133"/>
        <end position="144"/>
    </location>
</feature>
<name>A0ABX0KKM5_9PROT</name>
<dbReference type="EMBL" id="WOSW01000094">
    <property type="protein sequence ID" value="NHO34427.1"/>
    <property type="molecule type" value="Genomic_DNA"/>
</dbReference>
<evidence type="ECO:0000313" key="2">
    <source>
        <dbReference type="EMBL" id="NHO34427.1"/>
    </source>
</evidence>
<feature type="region of interest" description="Disordered" evidence="1">
    <location>
        <begin position="91"/>
        <end position="144"/>
    </location>
</feature>
<dbReference type="Proteomes" id="UP000615326">
    <property type="component" value="Unassembled WGS sequence"/>
</dbReference>
<keyword evidence="3" id="KW-1185">Reference proteome</keyword>